<organism evidence="2 3">
    <name type="scientific">Folsomia candida</name>
    <name type="common">Springtail</name>
    <dbReference type="NCBI Taxonomy" id="158441"/>
    <lineage>
        <taxon>Eukaryota</taxon>
        <taxon>Metazoa</taxon>
        <taxon>Ecdysozoa</taxon>
        <taxon>Arthropoda</taxon>
        <taxon>Hexapoda</taxon>
        <taxon>Collembola</taxon>
        <taxon>Entomobryomorpha</taxon>
        <taxon>Isotomoidea</taxon>
        <taxon>Isotomidae</taxon>
        <taxon>Proisotominae</taxon>
        <taxon>Folsomia</taxon>
    </lineage>
</organism>
<evidence type="ECO:0000256" key="1">
    <source>
        <dbReference type="SAM" id="Phobius"/>
    </source>
</evidence>
<keyword evidence="1" id="KW-0472">Membrane</keyword>
<accession>A0A226DLQ8</accession>
<keyword evidence="1" id="KW-0812">Transmembrane</keyword>
<name>A0A226DLQ8_FOLCA</name>
<gene>
    <name evidence="2" type="ORF">Fcan01_19254</name>
</gene>
<dbReference type="AlphaFoldDB" id="A0A226DLQ8"/>
<protein>
    <submittedName>
        <fullName evidence="2">Uncharacterized protein</fullName>
    </submittedName>
</protein>
<feature type="transmembrane region" description="Helical" evidence="1">
    <location>
        <begin position="158"/>
        <end position="187"/>
    </location>
</feature>
<sequence length="363" mass="40709">MVPKNCTILHHYFQKLQVLSHLAYVVAITAKVGLGKDPLAAKCQGVVFLGISLVLLLPRWHFKGVNEPCQSLNAFLTFEKTIRKNGPLPTPSMEDKILALFLKLLAITSVVIPLMVIVMQLHSPCAVPFFGSMSPYCEKNVWTPPCPSVRVGMFAVEYWIWLHIAYEGTFFMFYTFFVAIVCMLDYLKYVERLIKDLGNGGDSDENKDIPVAQVFRTYRCIQLLDKVQNSAMKGQVVPAVLGLIPQIQVFSLFVCIRLYASIQLPNFLLFPLILTDATVVNLVINTLAAGVHTNSSLVLKNMTRGLQTFPVRSGFRKELRACQPTKVQFGQNFVDKGTPLVIENFCFNSTVSLLLFHGRTSHD</sequence>
<evidence type="ECO:0000313" key="3">
    <source>
        <dbReference type="Proteomes" id="UP000198287"/>
    </source>
</evidence>
<dbReference type="Proteomes" id="UP000198287">
    <property type="component" value="Unassembled WGS sequence"/>
</dbReference>
<feature type="transmembrane region" description="Helical" evidence="1">
    <location>
        <begin position="236"/>
        <end position="262"/>
    </location>
</feature>
<feature type="transmembrane region" description="Helical" evidence="1">
    <location>
        <begin position="97"/>
        <end position="121"/>
    </location>
</feature>
<keyword evidence="1" id="KW-1133">Transmembrane helix</keyword>
<evidence type="ECO:0000313" key="2">
    <source>
        <dbReference type="EMBL" id="OXA46129.1"/>
    </source>
</evidence>
<dbReference type="OrthoDB" id="8297494at2759"/>
<keyword evidence="3" id="KW-1185">Reference proteome</keyword>
<feature type="transmembrane region" description="Helical" evidence="1">
    <location>
        <begin position="268"/>
        <end position="291"/>
    </location>
</feature>
<reference evidence="2 3" key="1">
    <citation type="submission" date="2015-12" db="EMBL/GenBank/DDBJ databases">
        <title>The genome of Folsomia candida.</title>
        <authorList>
            <person name="Faddeeva A."/>
            <person name="Derks M.F."/>
            <person name="Anvar Y."/>
            <person name="Smit S."/>
            <person name="Van Straalen N."/>
            <person name="Roelofs D."/>
        </authorList>
    </citation>
    <scope>NUCLEOTIDE SEQUENCE [LARGE SCALE GENOMIC DNA]</scope>
    <source>
        <strain evidence="2 3">VU population</strain>
        <tissue evidence="2">Whole body</tissue>
    </source>
</reference>
<dbReference type="EMBL" id="LNIX01000016">
    <property type="protein sequence ID" value="OXA46129.1"/>
    <property type="molecule type" value="Genomic_DNA"/>
</dbReference>
<proteinExistence type="predicted"/>
<comment type="caution">
    <text evidence="2">The sequence shown here is derived from an EMBL/GenBank/DDBJ whole genome shotgun (WGS) entry which is preliminary data.</text>
</comment>